<dbReference type="EMBL" id="JADGMQ010000004">
    <property type="protein sequence ID" value="MBI1620792.1"/>
    <property type="molecule type" value="Genomic_DNA"/>
</dbReference>
<accession>A0ABS0SE85</accession>
<evidence type="ECO:0008006" key="4">
    <source>
        <dbReference type="Google" id="ProtNLM"/>
    </source>
</evidence>
<reference evidence="2 3" key="1">
    <citation type="submission" date="2020-10" db="EMBL/GenBank/DDBJ databases">
        <title>Aquamicrobium zhengzhouensis sp. nov., a exopolysaccharide producing bacterium isolated from farmland soil.</title>
        <authorList>
            <person name="Wang X."/>
        </authorList>
    </citation>
    <scope>NUCLEOTIDE SEQUENCE [LARGE SCALE GENOMIC DNA]</scope>
    <source>
        <strain evidence="3">cd-1</strain>
    </source>
</reference>
<name>A0ABS0SE85_9HYPH</name>
<keyword evidence="3" id="KW-1185">Reference proteome</keyword>
<feature type="region of interest" description="Disordered" evidence="1">
    <location>
        <begin position="75"/>
        <end position="96"/>
    </location>
</feature>
<sequence>MKADNDNIDPHAPLRLKDAVAIAFPYGGMSVSGLRREAFRGRLVMMRIAGKDFTTLAYIEEMKSRCLVLESLPASGCGQPVKTEKRSGSSSTVESNSALAAANMIVERLSKSSRSTSPSASLRSH</sequence>
<dbReference type="RefSeq" id="WP_198476182.1">
    <property type="nucleotide sequence ID" value="NZ_JADGMQ010000004.1"/>
</dbReference>
<proteinExistence type="predicted"/>
<protein>
    <recommendedName>
        <fullName evidence="4">Excisionase</fullName>
    </recommendedName>
</protein>
<gene>
    <name evidence="2" type="ORF">IOD40_08975</name>
</gene>
<comment type="caution">
    <text evidence="2">The sequence shown here is derived from an EMBL/GenBank/DDBJ whole genome shotgun (WGS) entry which is preliminary data.</text>
</comment>
<dbReference type="Proteomes" id="UP000601789">
    <property type="component" value="Unassembled WGS sequence"/>
</dbReference>
<organism evidence="2 3">
    <name type="scientific">Aquamicrobium zhengzhouense</name>
    <dbReference type="NCBI Taxonomy" id="2781738"/>
    <lineage>
        <taxon>Bacteria</taxon>
        <taxon>Pseudomonadati</taxon>
        <taxon>Pseudomonadota</taxon>
        <taxon>Alphaproteobacteria</taxon>
        <taxon>Hyphomicrobiales</taxon>
        <taxon>Phyllobacteriaceae</taxon>
        <taxon>Aquamicrobium</taxon>
    </lineage>
</organism>
<evidence type="ECO:0000256" key="1">
    <source>
        <dbReference type="SAM" id="MobiDB-lite"/>
    </source>
</evidence>
<evidence type="ECO:0000313" key="3">
    <source>
        <dbReference type="Proteomes" id="UP000601789"/>
    </source>
</evidence>
<evidence type="ECO:0000313" key="2">
    <source>
        <dbReference type="EMBL" id="MBI1620792.1"/>
    </source>
</evidence>